<dbReference type="OrthoDB" id="2675274at2759"/>
<organism evidence="2 3">
    <name type="scientific">Crucibulum laeve</name>
    <dbReference type="NCBI Taxonomy" id="68775"/>
    <lineage>
        <taxon>Eukaryota</taxon>
        <taxon>Fungi</taxon>
        <taxon>Dikarya</taxon>
        <taxon>Basidiomycota</taxon>
        <taxon>Agaricomycotina</taxon>
        <taxon>Agaricomycetes</taxon>
        <taxon>Agaricomycetidae</taxon>
        <taxon>Agaricales</taxon>
        <taxon>Agaricineae</taxon>
        <taxon>Nidulariaceae</taxon>
        <taxon>Crucibulum</taxon>
    </lineage>
</organism>
<dbReference type="AlphaFoldDB" id="A0A5C3MER5"/>
<dbReference type="EMBL" id="ML213592">
    <property type="protein sequence ID" value="TFK42906.1"/>
    <property type="molecule type" value="Genomic_DNA"/>
</dbReference>
<evidence type="ECO:0000313" key="2">
    <source>
        <dbReference type="EMBL" id="TFK42906.1"/>
    </source>
</evidence>
<protein>
    <submittedName>
        <fullName evidence="2">Uncharacterized protein</fullName>
    </submittedName>
</protein>
<feature type="compositionally biased region" description="Pro residues" evidence="1">
    <location>
        <begin position="47"/>
        <end position="56"/>
    </location>
</feature>
<reference evidence="2 3" key="1">
    <citation type="journal article" date="2019" name="Nat. Ecol. Evol.">
        <title>Megaphylogeny resolves global patterns of mushroom evolution.</title>
        <authorList>
            <person name="Varga T."/>
            <person name="Krizsan K."/>
            <person name="Foldi C."/>
            <person name="Dima B."/>
            <person name="Sanchez-Garcia M."/>
            <person name="Sanchez-Ramirez S."/>
            <person name="Szollosi G.J."/>
            <person name="Szarkandi J.G."/>
            <person name="Papp V."/>
            <person name="Albert L."/>
            <person name="Andreopoulos W."/>
            <person name="Angelini C."/>
            <person name="Antonin V."/>
            <person name="Barry K.W."/>
            <person name="Bougher N.L."/>
            <person name="Buchanan P."/>
            <person name="Buyck B."/>
            <person name="Bense V."/>
            <person name="Catcheside P."/>
            <person name="Chovatia M."/>
            <person name="Cooper J."/>
            <person name="Damon W."/>
            <person name="Desjardin D."/>
            <person name="Finy P."/>
            <person name="Geml J."/>
            <person name="Haridas S."/>
            <person name="Hughes K."/>
            <person name="Justo A."/>
            <person name="Karasinski D."/>
            <person name="Kautmanova I."/>
            <person name="Kiss B."/>
            <person name="Kocsube S."/>
            <person name="Kotiranta H."/>
            <person name="LaButti K.M."/>
            <person name="Lechner B.E."/>
            <person name="Liimatainen K."/>
            <person name="Lipzen A."/>
            <person name="Lukacs Z."/>
            <person name="Mihaltcheva S."/>
            <person name="Morgado L.N."/>
            <person name="Niskanen T."/>
            <person name="Noordeloos M.E."/>
            <person name="Ohm R.A."/>
            <person name="Ortiz-Santana B."/>
            <person name="Ovrebo C."/>
            <person name="Racz N."/>
            <person name="Riley R."/>
            <person name="Savchenko A."/>
            <person name="Shiryaev A."/>
            <person name="Soop K."/>
            <person name="Spirin V."/>
            <person name="Szebenyi C."/>
            <person name="Tomsovsky M."/>
            <person name="Tulloss R.E."/>
            <person name="Uehling J."/>
            <person name="Grigoriev I.V."/>
            <person name="Vagvolgyi C."/>
            <person name="Papp T."/>
            <person name="Martin F.M."/>
            <person name="Miettinen O."/>
            <person name="Hibbett D.S."/>
            <person name="Nagy L.G."/>
        </authorList>
    </citation>
    <scope>NUCLEOTIDE SEQUENCE [LARGE SCALE GENOMIC DNA]</scope>
    <source>
        <strain evidence="2 3">CBS 166.37</strain>
    </source>
</reference>
<evidence type="ECO:0000313" key="3">
    <source>
        <dbReference type="Proteomes" id="UP000308652"/>
    </source>
</evidence>
<feature type="region of interest" description="Disordered" evidence="1">
    <location>
        <begin position="1"/>
        <end position="209"/>
    </location>
</feature>
<name>A0A5C3MER5_9AGAR</name>
<evidence type="ECO:0000256" key="1">
    <source>
        <dbReference type="SAM" id="MobiDB-lite"/>
    </source>
</evidence>
<feature type="compositionally biased region" description="Basic and acidic residues" evidence="1">
    <location>
        <begin position="187"/>
        <end position="198"/>
    </location>
</feature>
<sequence length="209" mass="23289">MSTSSSLVTTPASEAPPGMIISTNPHHQPSTQPRQSLKRRKSLRLPSQPPPIPIPPSLLQSPYLNSPQSIFKRDLSAPRMPSQEDEQWLQDTIPMPSHGTEVEPDRSQERKDAAPQVTRWSVGSGARATEEAAKCEGTYPPTRGRCPKPKPRSSFHATAPPSPPLIHWRQMPSRFASRPQWLTEGQTRSEPDITRPLEHSYFSSVAPLR</sequence>
<dbReference type="Proteomes" id="UP000308652">
    <property type="component" value="Unassembled WGS sequence"/>
</dbReference>
<gene>
    <name evidence="2" type="ORF">BDQ12DRAFT_298658</name>
</gene>
<feature type="compositionally biased region" description="Polar residues" evidence="1">
    <location>
        <begin position="21"/>
        <end position="32"/>
    </location>
</feature>
<feature type="compositionally biased region" description="Polar residues" evidence="1">
    <location>
        <begin position="1"/>
        <end position="12"/>
    </location>
</feature>
<feature type="compositionally biased region" description="Basic and acidic residues" evidence="1">
    <location>
        <begin position="100"/>
        <end position="113"/>
    </location>
</feature>
<keyword evidence="3" id="KW-1185">Reference proteome</keyword>
<proteinExistence type="predicted"/>
<accession>A0A5C3MER5</accession>